<feature type="compositionally biased region" description="Gly residues" evidence="3">
    <location>
        <begin position="513"/>
        <end position="525"/>
    </location>
</feature>
<proteinExistence type="predicted"/>
<evidence type="ECO:0000313" key="5">
    <source>
        <dbReference type="Proteomes" id="UP000198885"/>
    </source>
</evidence>
<dbReference type="STRING" id="641238.SAMN04490244_11519"/>
<accession>A0A1H9WYW6</accession>
<dbReference type="SUPFAM" id="SSF51120">
    <property type="entry name" value="beta-Roll"/>
    <property type="match status" value="4"/>
</dbReference>
<dbReference type="GO" id="GO:0005576">
    <property type="term" value="C:extracellular region"/>
    <property type="evidence" value="ECO:0007669"/>
    <property type="project" value="UniProtKB-SubCell"/>
</dbReference>
<name>A0A1H9WYW6_9RHOB</name>
<dbReference type="Gene3D" id="2.150.10.10">
    <property type="entry name" value="Serralysin-like metalloprotease, C-terminal"/>
    <property type="match status" value="4"/>
</dbReference>
<evidence type="ECO:0000256" key="3">
    <source>
        <dbReference type="SAM" id="MobiDB-lite"/>
    </source>
</evidence>
<dbReference type="InterPro" id="IPR011049">
    <property type="entry name" value="Serralysin-like_metalloprot_C"/>
</dbReference>
<keyword evidence="5" id="KW-1185">Reference proteome</keyword>
<dbReference type="EMBL" id="FOGU01000015">
    <property type="protein sequence ID" value="SES39148.1"/>
    <property type="molecule type" value="Genomic_DNA"/>
</dbReference>
<sequence>MQLGWRGRAGSGDPAFDNDVRALAAGGEGRLYAATGRSGGVTALSVDAEGATRMDGTRPHDAPGGAAQGALAVAGDRLGVGGPGGAAVHALGAGGAVGGGHGAGGAVTALAVLDTEAGPRLLAAGTAGLAPVLPGGGTGRPLGGDAHRAAEAVALETATRGGAGFVLAADPAHHGVLALRLSDDGTAATLTGTMGAADGLGVSHPAALATVTVHGATFVLLAAAGSDSISVMRLDGAGRLTPTDHVIDTGATRFGGVQALEVIETGGPVLVVAGGADDGLSLFTLLPDGRLVHLQAIPNGAAEGLDDITAIAAIATAGGHEVFAAAEGAPGLAQLSLPADRIGAVRRSLSEADGRARLEGTARDDLLVAGDGDDVLSGGAGDDVLVAGPGRTALTGGAGADVFVLSGAATRTWIEDFEPGTDRIDPTDLPMLRNPGQIDVMPLDDGARLRHGARVVTVRAADGDTLGAADLFGPGPGFGAPDRVLVLGYATGLWLEGTPEPERLRGADEGDTLAGGGGTDTLEGGGGDDRLKGGEGADSVTGGDGDDRVLGGTGADTLRGGAGTDSLWGEDGADRLYGDGGDDILGGGAGDDALWAGDGDDTAIGNDGDDVLGGVAGNDRLWAGPGDDTVYAAAGNDTVAAGWGTDEIWGGTGDDRLYGTAGAARIGGGPGHDVIWGARDADLLYGVDGDDFVGGGGGDDTMWAGTGADTLSGGAGADALRAGPGDDRLSGGTGADLLAGGDGADLFVFAPGDGRDTIADLDIAAGDRLVLEAGFWDTPPPPAAEVLRDHARLGAEGTAVLDMGDGDVLVLDGVHTPWIGEALLLG</sequence>
<dbReference type="InterPro" id="IPR001343">
    <property type="entry name" value="Hemolysn_Ca-bd"/>
</dbReference>
<dbReference type="PANTHER" id="PTHR38340">
    <property type="entry name" value="S-LAYER PROTEIN"/>
    <property type="match status" value="1"/>
</dbReference>
<dbReference type="PRINTS" id="PR00313">
    <property type="entry name" value="CABNDNGRPT"/>
</dbReference>
<dbReference type="OrthoDB" id="9342475at2"/>
<organism evidence="4 5">
    <name type="scientific">Tranquillimonas rosea</name>
    <dbReference type="NCBI Taxonomy" id="641238"/>
    <lineage>
        <taxon>Bacteria</taxon>
        <taxon>Pseudomonadati</taxon>
        <taxon>Pseudomonadota</taxon>
        <taxon>Alphaproteobacteria</taxon>
        <taxon>Rhodobacterales</taxon>
        <taxon>Roseobacteraceae</taxon>
        <taxon>Tranquillimonas</taxon>
    </lineage>
</organism>
<evidence type="ECO:0000256" key="2">
    <source>
        <dbReference type="ARBA" id="ARBA00022525"/>
    </source>
</evidence>
<reference evidence="4 5" key="1">
    <citation type="submission" date="2016-10" db="EMBL/GenBank/DDBJ databases">
        <authorList>
            <person name="de Groot N.N."/>
        </authorList>
    </citation>
    <scope>NUCLEOTIDE SEQUENCE [LARGE SCALE GENOMIC DNA]</scope>
    <source>
        <strain evidence="4 5">DSM 23042</strain>
    </source>
</reference>
<dbReference type="RefSeq" id="WP_092696110.1">
    <property type="nucleotide sequence ID" value="NZ_FOGU01000015.1"/>
</dbReference>
<gene>
    <name evidence="4" type="ORF">SAMN04490244_11519</name>
</gene>
<dbReference type="PANTHER" id="PTHR38340:SF1">
    <property type="entry name" value="S-LAYER PROTEIN"/>
    <property type="match status" value="1"/>
</dbReference>
<dbReference type="AlphaFoldDB" id="A0A1H9WYW6"/>
<dbReference type="PROSITE" id="PS00330">
    <property type="entry name" value="HEMOLYSIN_CALCIUM"/>
    <property type="match status" value="5"/>
</dbReference>
<evidence type="ECO:0000256" key="1">
    <source>
        <dbReference type="ARBA" id="ARBA00004613"/>
    </source>
</evidence>
<dbReference type="InterPro" id="IPR018511">
    <property type="entry name" value="Hemolysin-typ_Ca-bd_CS"/>
</dbReference>
<comment type="subcellular location">
    <subcellularLocation>
        <location evidence="1">Secreted</location>
    </subcellularLocation>
</comment>
<keyword evidence="2" id="KW-0964">Secreted</keyword>
<dbReference type="Proteomes" id="UP000198885">
    <property type="component" value="Unassembled WGS sequence"/>
</dbReference>
<dbReference type="GO" id="GO:0005509">
    <property type="term" value="F:calcium ion binding"/>
    <property type="evidence" value="ECO:0007669"/>
    <property type="project" value="InterPro"/>
</dbReference>
<dbReference type="InterPro" id="IPR050557">
    <property type="entry name" value="RTX_toxin/Mannuronan_C5-epim"/>
</dbReference>
<feature type="region of interest" description="Disordered" evidence="3">
    <location>
        <begin position="499"/>
        <end position="569"/>
    </location>
</feature>
<dbReference type="Pfam" id="PF00353">
    <property type="entry name" value="HemolysinCabind"/>
    <property type="match status" value="6"/>
</dbReference>
<evidence type="ECO:0000313" key="4">
    <source>
        <dbReference type="EMBL" id="SES39148.1"/>
    </source>
</evidence>
<protein>
    <submittedName>
        <fullName evidence="4">Ca2+-binding protein, RTX toxin-related</fullName>
    </submittedName>
</protein>